<name>A0ABD1MD45_9FABA</name>
<dbReference type="InterPro" id="IPR029063">
    <property type="entry name" value="SAM-dependent_MTases_sf"/>
</dbReference>
<dbReference type="AlphaFoldDB" id="A0ABD1MD45"/>
<gene>
    <name evidence="2" type="ORF">Fmac_014916</name>
</gene>
<dbReference type="Proteomes" id="UP001603857">
    <property type="component" value="Unassembled WGS sequence"/>
</dbReference>
<dbReference type="CDD" id="cd02440">
    <property type="entry name" value="AdoMet_MTases"/>
    <property type="match status" value="1"/>
</dbReference>
<comment type="caution">
    <text evidence="2">The sequence shown here is derived from an EMBL/GenBank/DDBJ whole genome shotgun (WGS) entry which is preliminary data.</text>
</comment>
<reference evidence="2 3" key="1">
    <citation type="submission" date="2024-08" db="EMBL/GenBank/DDBJ databases">
        <title>Insights into the chromosomal genome structure of Flemingia macrophylla.</title>
        <authorList>
            <person name="Ding Y."/>
            <person name="Zhao Y."/>
            <person name="Bi W."/>
            <person name="Wu M."/>
            <person name="Zhao G."/>
            <person name="Gong Y."/>
            <person name="Li W."/>
            <person name="Zhang P."/>
        </authorList>
    </citation>
    <scope>NUCLEOTIDE SEQUENCE [LARGE SCALE GENOMIC DNA]</scope>
    <source>
        <strain evidence="2">DYQJB</strain>
        <tissue evidence="2">Leaf</tissue>
    </source>
</reference>
<dbReference type="Gene3D" id="3.40.50.150">
    <property type="entry name" value="Vaccinia Virus protein VP39"/>
    <property type="match status" value="1"/>
</dbReference>
<feature type="region of interest" description="Disordered" evidence="1">
    <location>
        <begin position="1"/>
        <end position="33"/>
    </location>
</feature>
<evidence type="ECO:0000256" key="1">
    <source>
        <dbReference type="SAM" id="MobiDB-lite"/>
    </source>
</evidence>
<accession>A0ABD1MD45</accession>
<dbReference type="PANTHER" id="PTHR14614">
    <property type="entry name" value="HEPATOCELLULAR CARCINOMA-ASSOCIATED ANTIGEN"/>
    <property type="match status" value="1"/>
</dbReference>
<protein>
    <submittedName>
        <fullName evidence="2">Uncharacterized protein</fullName>
    </submittedName>
</protein>
<organism evidence="2 3">
    <name type="scientific">Flemingia macrophylla</name>
    <dbReference type="NCBI Taxonomy" id="520843"/>
    <lineage>
        <taxon>Eukaryota</taxon>
        <taxon>Viridiplantae</taxon>
        <taxon>Streptophyta</taxon>
        <taxon>Embryophyta</taxon>
        <taxon>Tracheophyta</taxon>
        <taxon>Spermatophyta</taxon>
        <taxon>Magnoliopsida</taxon>
        <taxon>eudicotyledons</taxon>
        <taxon>Gunneridae</taxon>
        <taxon>Pentapetalae</taxon>
        <taxon>rosids</taxon>
        <taxon>fabids</taxon>
        <taxon>Fabales</taxon>
        <taxon>Fabaceae</taxon>
        <taxon>Papilionoideae</taxon>
        <taxon>50 kb inversion clade</taxon>
        <taxon>NPAAA clade</taxon>
        <taxon>indigoferoid/millettioid clade</taxon>
        <taxon>Phaseoleae</taxon>
        <taxon>Flemingia</taxon>
    </lineage>
</organism>
<keyword evidence="3" id="KW-1185">Reference proteome</keyword>
<dbReference type="InterPro" id="IPR019410">
    <property type="entry name" value="Methyltransf_16"/>
</dbReference>
<dbReference type="EMBL" id="JBGMDY010000005">
    <property type="protein sequence ID" value="KAL2333703.1"/>
    <property type="molecule type" value="Genomic_DNA"/>
</dbReference>
<proteinExistence type="predicted"/>
<sequence length="251" mass="27238">MGSEEEEEEEEENPFRMLLSEDATQEGPPNQPLRLLLHHPLPSIQSTLSIRQLPSEGLSFQLWPAATALVSLLDSRRADPSASPLSAALRGRRRILELGSGTGIVGIAAAATLPADVTLTDLPHVVPNLRFNAEANAGVVGSSGGSVSVAALRWGDAGDVAAIGREFDLIVASDVVYHDHLYEPLLETLRLMMAGGSGSEVAFLMAHMKRWKKESAFFKKARKHFNVDVLHTHTPSHPSRVGVLIYRFLPK</sequence>
<dbReference type="Pfam" id="PF10294">
    <property type="entry name" value="Methyltransf_16"/>
    <property type="match status" value="1"/>
</dbReference>
<dbReference type="PANTHER" id="PTHR14614:SF132">
    <property type="entry name" value="PROTEIN-LYSINE METHYLTRANSFERASE C42C1.13"/>
    <property type="match status" value="1"/>
</dbReference>
<evidence type="ECO:0000313" key="2">
    <source>
        <dbReference type="EMBL" id="KAL2333703.1"/>
    </source>
</evidence>
<evidence type="ECO:0000313" key="3">
    <source>
        <dbReference type="Proteomes" id="UP001603857"/>
    </source>
</evidence>
<dbReference type="SUPFAM" id="SSF53335">
    <property type="entry name" value="S-adenosyl-L-methionine-dependent methyltransferases"/>
    <property type="match status" value="1"/>
</dbReference>
<feature type="compositionally biased region" description="Acidic residues" evidence="1">
    <location>
        <begin position="1"/>
        <end position="12"/>
    </location>
</feature>